<gene>
    <name evidence="7" type="ORF">RM445_11405</name>
</gene>
<feature type="transmembrane region" description="Helical" evidence="5">
    <location>
        <begin position="135"/>
        <end position="152"/>
    </location>
</feature>
<dbReference type="Proteomes" id="UP001183202">
    <property type="component" value="Unassembled WGS sequence"/>
</dbReference>
<feature type="transmembrane region" description="Helical" evidence="5">
    <location>
        <begin position="371"/>
        <end position="396"/>
    </location>
</feature>
<proteinExistence type="predicted"/>
<sequence length="496" mass="51361">MPSLHQSVPQLRRRRLGVIHLVFFTVAASAPLTVLGGGVTTTLAVTGNAGVPLSFLILALALALFAVGYAAMSRHVANAGAFYSYLAKGLGPVWGVAGAFVALISYNTIQIGLYGLFGAGFADFAASSLGIELPWYVWGFAALVLVGFLGVLRVDLNASVLAVLLVLEIIAVVLYDIGAFGHPAGGTITTEGLSPSALFGPGVGAVFAFGIAAFVGFESGAIYSEECRNPRVTVARATFVALAFTGLFYALSAWAMTVTVGPENLQAAATENGPGLVFGALAEHWSPVVADIANVLFLTSVFAALLSFHNGVARYLFALGREEVLPSGLSRVGTRSGAPVAGSLGQSLLAAVVLLVFVLAGSDPILQLFTWLSGMAAIGVVLLMAGTSAAVVGYFRNHPRAATAWQRLVAPGAATIVLLALVLLIVANFDALLGTDPTSPLRWILPGLVLLAGVAGAIWGSFLRTRRPDVYRGIGRTAMAPEDEEPVALPSLSRPF</sequence>
<keyword evidence="3 5" id="KW-1133">Transmembrane helix</keyword>
<accession>A0ABU2N853</accession>
<feature type="transmembrane region" description="Helical" evidence="5">
    <location>
        <begin position="159"/>
        <end position="178"/>
    </location>
</feature>
<evidence type="ECO:0000256" key="3">
    <source>
        <dbReference type="ARBA" id="ARBA00022989"/>
    </source>
</evidence>
<evidence type="ECO:0000256" key="4">
    <source>
        <dbReference type="ARBA" id="ARBA00023136"/>
    </source>
</evidence>
<dbReference type="Pfam" id="PF00324">
    <property type="entry name" value="AA_permease"/>
    <property type="match status" value="1"/>
</dbReference>
<feature type="domain" description="Amino acid permease/ SLC12A" evidence="6">
    <location>
        <begin position="20"/>
        <end position="434"/>
    </location>
</feature>
<evidence type="ECO:0000313" key="8">
    <source>
        <dbReference type="Proteomes" id="UP001183202"/>
    </source>
</evidence>
<dbReference type="PIRSF" id="PIRSF006060">
    <property type="entry name" value="AA_transporter"/>
    <property type="match status" value="1"/>
</dbReference>
<feature type="transmembrane region" description="Helical" evidence="5">
    <location>
        <begin position="338"/>
        <end position="359"/>
    </location>
</feature>
<keyword evidence="8" id="KW-1185">Reference proteome</keyword>
<feature type="transmembrane region" description="Helical" evidence="5">
    <location>
        <begin position="93"/>
        <end position="115"/>
    </location>
</feature>
<dbReference type="Gene3D" id="1.20.1740.10">
    <property type="entry name" value="Amino acid/polyamine transporter I"/>
    <property type="match status" value="1"/>
</dbReference>
<evidence type="ECO:0000259" key="6">
    <source>
        <dbReference type="Pfam" id="PF00324"/>
    </source>
</evidence>
<dbReference type="RefSeq" id="WP_311556155.1">
    <property type="nucleotide sequence ID" value="NZ_JAVREJ010000006.1"/>
</dbReference>
<dbReference type="PANTHER" id="PTHR42770:SF16">
    <property type="entry name" value="AMINO ACID PERMEASE"/>
    <property type="match status" value="1"/>
</dbReference>
<keyword evidence="4 5" id="KW-0472">Membrane</keyword>
<comment type="caution">
    <text evidence="7">The sequence shown here is derived from an EMBL/GenBank/DDBJ whole genome shotgun (WGS) entry which is preliminary data.</text>
</comment>
<evidence type="ECO:0000256" key="5">
    <source>
        <dbReference type="SAM" id="Phobius"/>
    </source>
</evidence>
<evidence type="ECO:0000313" key="7">
    <source>
        <dbReference type="EMBL" id="MDT0350130.1"/>
    </source>
</evidence>
<evidence type="ECO:0000256" key="1">
    <source>
        <dbReference type="ARBA" id="ARBA00004141"/>
    </source>
</evidence>
<dbReference type="EMBL" id="JAVREJ010000006">
    <property type="protein sequence ID" value="MDT0350130.1"/>
    <property type="molecule type" value="Genomic_DNA"/>
</dbReference>
<dbReference type="InterPro" id="IPR050367">
    <property type="entry name" value="APC_superfamily"/>
</dbReference>
<dbReference type="PANTHER" id="PTHR42770">
    <property type="entry name" value="AMINO ACID TRANSPORTER-RELATED"/>
    <property type="match status" value="1"/>
</dbReference>
<feature type="transmembrane region" description="Helical" evidence="5">
    <location>
        <begin position="21"/>
        <end position="45"/>
    </location>
</feature>
<comment type="subcellular location">
    <subcellularLocation>
        <location evidence="1">Membrane</location>
        <topology evidence="1">Multi-pass membrane protein</topology>
    </subcellularLocation>
</comment>
<feature type="transmembrane region" description="Helical" evidence="5">
    <location>
        <begin position="237"/>
        <end position="256"/>
    </location>
</feature>
<feature type="transmembrane region" description="Helical" evidence="5">
    <location>
        <begin position="441"/>
        <end position="462"/>
    </location>
</feature>
<name>A0ABU2N853_9PSEU</name>
<feature type="transmembrane region" description="Helical" evidence="5">
    <location>
        <begin position="295"/>
        <end position="317"/>
    </location>
</feature>
<protein>
    <submittedName>
        <fullName evidence="7">APC family permease</fullName>
    </submittedName>
</protein>
<dbReference type="InterPro" id="IPR004841">
    <property type="entry name" value="AA-permease/SLC12A_dom"/>
</dbReference>
<reference evidence="8" key="1">
    <citation type="submission" date="2023-07" db="EMBL/GenBank/DDBJ databases">
        <title>30 novel species of actinomycetes from the DSMZ collection.</title>
        <authorList>
            <person name="Nouioui I."/>
        </authorList>
    </citation>
    <scope>NUCLEOTIDE SEQUENCE [LARGE SCALE GENOMIC DNA]</scope>
    <source>
        <strain evidence="8">DSM 45834</strain>
    </source>
</reference>
<evidence type="ECO:0000256" key="2">
    <source>
        <dbReference type="ARBA" id="ARBA00022692"/>
    </source>
</evidence>
<organism evidence="7 8">
    <name type="scientific">Pseudonocardia charpentierae</name>
    <dbReference type="NCBI Taxonomy" id="3075545"/>
    <lineage>
        <taxon>Bacteria</taxon>
        <taxon>Bacillati</taxon>
        <taxon>Actinomycetota</taxon>
        <taxon>Actinomycetes</taxon>
        <taxon>Pseudonocardiales</taxon>
        <taxon>Pseudonocardiaceae</taxon>
        <taxon>Pseudonocardia</taxon>
    </lineage>
</organism>
<keyword evidence="2 5" id="KW-0812">Transmembrane</keyword>
<feature type="transmembrane region" description="Helical" evidence="5">
    <location>
        <begin position="408"/>
        <end position="429"/>
    </location>
</feature>
<feature type="transmembrane region" description="Helical" evidence="5">
    <location>
        <begin position="198"/>
        <end position="217"/>
    </location>
</feature>
<feature type="transmembrane region" description="Helical" evidence="5">
    <location>
        <begin position="51"/>
        <end position="72"/>
    </location>
</feature>